<comment type="caution">
    <text evidence="13">The sequence shown here is derived from an EMBL/GenBank/DDBJ whole genome shotgun (WGS) entry which is preliminary data.</text>
</comment>
<feature type="compositionally biased region" description="Basic and acidic residues" evidence="10">
    <location>
        <begin position="144"/>
        <end position="163"/>
    </location>
</feature>
<dbReference type="InterPro" id="IPR050979">
    <property type="entry name" value="LD-transpeptidase"/>
</dbReference>
<evidence type="ECO:0000313" key="13">
    <source>
        <dbReference type="EMBL" id="MCX2977039.1"/>
    </source>
</evidence>
<evidence type="ECO:0000256" key="11">
    <source>
        <dbReference type="SAM" id="SignalP"/>
    </source>
</evidence>
<name>A0ABT3T6D0_9GAMM</name>
<dbReference type="Pfam" id="PF03734">
    <property type="entry name" value="YkuD"/>
    <property type="match status" value="1"/>
</dbReference>
<keyword evidence="14" id="KW-1185">Reference proteome</keyword>
<evidence type="ECO:0000256" key="2">
    <source>
        <dbReference type="ARBA" id="ARBA00005992"/>
    </source>
</evidence>
<evidence type="ECO:0000256" key="5">
    <source>
        <dbReference type="ARBA" id="ARBA00022801"/>
    </source>
</evidence>
<dbReference type="SUPFAM" id="SSF141523">
    <property type="entry name" value="L,D-transpeptidase catalytic domain-like"/>
    <property type="match status" value="1"/>
</dbReference>
<feature type="region of interest" description="Disordered" evidence="10">
    <location>
        <begin position="144"/>
        <end position="171"/>
    </location>
</feature>
<feature type="signal peptide" evidence="11">
    <location>
        <begin position="1"/>
        <end position="19"/>
    </location>
</feature>
<dbReference type="RefSeq" id="WP_279248767.1">
    <property type="nucleotide sequence ID" value="NZ_SHNO01000001.1"/>
</dbReference>
<sequence>MKAILFALSVCTVSAPALSATYDLPSEYFDVIGSMRTVTATYEDTLLEIARREDIGQDQMERVNPDVDRWLPGEGTEITVPSYHILPRGPREGMVLNLPEMRLYYYPPKKKGEPMQVQTYPISIGRMDWATPLGKTTITVKVKDPGWRPPESIRKEHAERGDPLPRYVPPGPDNPMGRYALKLGIPGYLIHSTNKPLGVGMRVSHGCIRMLPEDIEYLFPQVPTGTKVRIVNQPVKAGWYGGKLYLEVHPPLPEYPHDRGSMVERVMLVLDDVMAGRSAELDDKAIEREVIRQTGVPEAITKGRVW</sequence>
<feature type="chain" id="PRO_5046038342" evidence="11">
    <location>
        <begin position="20"/>
        <end position="306"/>
    </location>
</feature>
<comment type="similarity">
    <text evidence="2">Belongs to the YkuD family.</text>
</comment>
<dbReference type="CDD" id="cd00118">
    <property type="entry name" value="LysM"/>
    <property type="match status" value="1"/>
</dbReference>
<dbReference type="CDD" id="cd16913">
    <property type="entry name" value="YkuD_like"/>
    <property type="match status" value="1"/>
</dbReference>
<keyword evidence="4" id="KW-0808">Transferase</keyword>
<gene>
    <name evidence="13" type="ORF">EYC82_06695</name>
</gene>
<feature type="active site" description="Proton donor/acceptor" evidence="9">
    <location>
        <position position="191"/>
    </location>
</feature>
<keyword evidence="8 9" id="KW-0961">Cell wall biogenesis/degradation</keyword>
<feature type="active site" description="Nucleophile" evidence="9">
    <location>
        <position position="207"/>
    </location>
</feature>
<evidence type="ECO:0000256" key="9">
    <source>
        <dbReference type="PROSITE-ProRule" id="PRU01373"/>
    </source>
</evidence>
<keyword evidence="7 9" id="KW-0573">Peptidoglycan synthesis</keyword>
<accession>A0ABT3T6D0</accession>
<evidence type="ECO:0000313" key="14">
    <source>
        <dbReference type="Proteomes" id="UP001143304"/>
    </source>
</evidence>
<evidence type="ECO:0000256" key="8">
    <source>
        <dbReference type="ARBA" id="ARBA00023316"/>
    </source>
</evidence>
<dbReference type="InterPro" id="IPR018392">
    <property type="entry name" value="LysM"/>
</dbReference>
<dbReference type="Proteomes" id="UP001143304">
    <property type="component" value="Unassembled WGS sequence"/>
</dbReference>
<dbReference type="EMBL" id="SHNO01000001">
    <property type="protein sequence ID" value="MCX2977039.1"/>
    <property type="molecule type" value="Genomic_DNA"/>
</dbReference>
<dbReference type="Gene3D" id="2.40.440.10">
    <property type="entry name" value="L,D-transpeptidase catalytic domain-like"/>
    <property type="match status" value="1"/>
</dbReference>
<dbReference type="PANTHER" id="PTHR30582:SF24">
    <property type="entry name" value="L,D-TRANSPEPTIDASE ERFK_SRFK-RELATED"/>
    <property type="match status" value="1"/>
</dbReference>
<feature type="domain" description="L,D-TPase catalytic" evidence="12">
    <location>
        <begin position="92"/>
        <end position="231"/>
    </location>
</feature>
<comment type="pathway">
    <text evidence="1 9">Cell wall biogenesis; peptidoglycan biosynthesis.</text>
</comment>
<evidence type="ECO:0000256" key="7">
    <source>
        <dbReference type="ARBA" id="ARBA00022984"/>
    </source>
</evidence>
<keyword evidence="11" id="KW-0732">Signal</keyword>
<reference evidence="13" key="1">
    <citation type="submission" date="2019-02" db="EMBL/GenBank/DDBJ databases">
        <authorList>
            <person name="Li S.-H."/>
        </authorList>
    </citation>
    <scope>NUCLEOTIDE SEQUENCE</scope>
    <source>
        <strain evidence="13">IMCC11814</strain>
    </source>
</reference>
<organism evidence="13 14">
    <name type="scientific">Candidatus Marimicrobium litorale</name>
    <dbReference type="NCBI Taxonomy" id="2518991"/>
    <lineage>
        <taxon>Bacteria</taxon>
        <taxon>Pseudomonadati</taxon>
        <taxon>Pseudomonadota</taxon>
        <taxon>Gammaproteobacteria</taxon>
        <taxon>Cellvibrionales</taxon>
        <taxon>Halieaceae</taxon>
        <taxon>Marimicrobium</taxon>
    </lineage>
</organism>
<keyword evidence="3" id="KW-0328">Glycosyltransferase</keyword>
<evidence type="ECO:0000256" key="10">
    <source>
        <dbReference type="SAM" id="MobiDB-lite"/>
    </source>
</evidence>
<dbReference type="InterPro" id="IPR038063">
    <property type="entry name" value="Transpep_catalytic_dom"/>
</dbReference>
<keyword evidence="6 9" id="KW-0133">Cell shape</keyword>
<evidence type="ECO:0000256" key="4">
    <source>
        <dbReference type="ARBA" id="ARBA00022679"/>
    </source>
</evidence>
<evidence type="ECO:0000256" key="1">
    <source>
        <dbReference type="ARBA" id="ARBA00004752"/>
    </source>
</evidence>
<protein>
    <submittedName>
        <fullName evidence="13">L,D-transpeptidase</fullName>
    </submittedName>
</protein>
<proteinExistence type="inferred from homology"/>
<dbReference type="PANTHER" id="PTHR30582">
    <property type="entry name" value="L,D-TRANSPEPTIDASE"/>
    <property type="match status" value="1"/>
</dbReference>
<evidence type="ECO:0000256" key="6">
    <source>
        <dbReference type="ARBA" id="ARBA00022960"/>
    </source>
</evidence>
<dbReference type="InterPro" id="IPR005490">
    <property type="entry name" value="LD_TPept_cat_dom"/>
</dbReference>
<evidence type="ECO:0000256" key="3">
    <source>
        <dbReference type="ARBA" id="ARBA00022676"/>
    </source>
</evidence>
<evidence type="ECO:0000259" key="12">
    <source>
        <dbReference type="PROSITE" id="PS52029"/>
    </source>
</evidence>
<keyword evidence="5" id="KW-0378">Hydrolase</keyword>
<dbReference type="PROSITE" id="PS52029">
    <property type="entry name" value="LD_TPASE"/>
    <property type="match status" value="1"/>
</dbReference>